<dbReference type="EMBL" id="CP003696">
    <property type="protein sequence ID" value="AGP30730.1"/>
    <property type="molecule type" value="Genomic_DNA"/>
</dbReference>
<reference evidence="4 5" key="1">
    <citation type="submission" date="2012-06" db="EMBL/GenBank/DDBJ databases">
        <title>Complete genome sequence of Corynebacterium terpenotabidum Y-11 (=DSM 44721).</title>
        <authorList>
            <person name="Ruckert C."/>
            <person name="Albersmeier A."/>
            <person name="Al-Dilaimi A."/>
            <person name="Szczepanowski R."/>
            <person name="Kalinowski J."/>
        </authorList>
    </citation>
    <scope>NUCLEOTIDE SEQUENCE [LARGE SCALE GENOMIC DNA]</scope>
    <source>
        <strain evidence="4 5">Y-11</strain>
    </source>
</reference>
<gene>
    <name evidence="4" type="ORF">A606_05415</name>
</gene>
<evidence type="ECO:0000259" key="3">
    <source>
        <dbReference type="Pfam" id="PF03724"/>
    </source>
</evidence>
<dbReference type="PATRIC" id="fig|1200352.3.peg.1095"/>
<evidence type="ECO:0000313" key="5">
    <source>
        <dbReference type="Proteomes" id="UP000014809"/>
    </source>
</evidence>
<dbReference type="OrthoDB" id="4990393at2"/>
<dbReference type="HOGENOM" id="CLU_1666450_0_0_11"/>
<accession>S4XGF1</accession>
<protein>
    <recommendedName>
        <fullName evidence="3">DUF306 domain-containing protein</fullName>
    </recommendedName>
</protein>
<name>S4XGF1_9CORY</name>
<sequence length="182" mass="18673">MRRFLAAVPVVVLAAALAACGSDDDSSTAATTTSQAPVQTSNAAQTSSVDQTDTIDTTSEETPAMTMPGNPDIPIVPGTADAFTGSWRDPDGGAIVTFADDGTLVGTDGCNNFHSTWAYTSGSGGEGAVIQVEPFPTTMMACTEAWSPWVLSMHTVTHNGDHLSLRSEGGIELGELIPAVPA</sequence>
<keyword evidence="5" id="KW-1185">Reference proteome</keyword>
<proteinExistence type="predicted"/>
<dbReference type="PROSITE" id="PS51257">
    <property type="entry name" value="PROKAR_LIPOPROTEIN"/>
    <property type="match status" value="1"/>
</dbReference>
<dbReference type="Pfam" id="PF03724">
    <property type="entry name" value="META"/>
    <property type="match status" value="1"/>
</dbReference>
<dbReference type="InterPro" id="IPR038670">
    <property type="entry name" value="HslJ-like_sf"/>
</dbReference>
<feature type="domain" description="DUF306" evidence="3">
    <location>
        <begin position="96"/>
        <end position="147"/>
    </location>
</feature>
<evidence type="ECO:0000256" key="1">
    <source>
        <dbReference type="SAM" id="MobiDB-lite"/>
    </source>
</evidence>
<feature type="signal peptide" evidence="2">
    <location>
        <begin position="1"/>
        <end position="21"/>
    </location>
</feature>
<dbReference type="KEGG" id="cter:A606_05415"/>
<evidence type="ECO:0000313" key="4">
    <source>
        <dbReference type="EMBL" id="AGP30730.1"/>
    </source>
</evidence>
<dbReference type="eggNOG" id="ENOG5031JK5">
    <property type="taxonomic scope" value="Bacteria"/>
</dbReference>
<feature type="chain" id="PRO_5038387385" description="DUF306 domain-containing protein" evidence="2">
    <location>
        <begin position="22"/>
        <end position="182"/>
    </location>
</feature>
<dbReference type="RefSeq" id="WP_020441092.1">
    <property type="nucleotide sequence ID" value="NC_021663.1"/>
</dbReference>
<dbReference type="Proteomes" id="UP000014809">
    <property type="component" value="Chromosome"/>
</dbReference>
<dbReference type="Gene3D" id="2.40.128.270">
    <property type="match status" value="1"/>
</dbReference>
<evidence type="ECO:0000256" key="2">
    <source>
        <dbReference type="SAM" id="SignalP"/>
    </source>
</evidence>
<feature type="compositionally biased region" description="Polar residues" evidence="1">
    <location>
        <begin position="35"/>
        <end position="61"/>
    </location>
</feature>
<keyword evidence="2" id="KW-0732">Signal</keyword>
<dbReference type="AlphaFoldDB" id="S4XGF1"/>
<organism evidence="4 5">
    <name type="scientific">Corynebacterium terpenotabidum Y-11</name>
    <dbReference type="NCBI Taxonomy" id="1200352"/>
    <lineage>
        <taxon>Bacteria</taxon>
        <taxon>Bacillati</taxon>
        <taxon>Actinomycetota</taxon>
        <taxon>Actinomycetes</taxon>
        <taxon>Mycobacteriales</taxon>
        <taxon>Corynebacteriaceae</taxon>
        <taxon>Corynebacterium</taxon>
    </lineage>
</organism>
<dbReference type="STRING" id="1200352.A606_05415"/>
<dbReference type="InterPro" id="IPR005184">
    <property type="entry name" value="DUF306_Meta_HslJ"/>
</dbReference>
<feature type="region of interest" description="Disordered" evidence="1">
    <location>
        <begin position="23"/>
        <end position="72"/>
    </location>
</feature>